<protein>
    <submittedName>
        <fullName evidence="1">Uncharacterized protein</fullName>
    </submittedName>
</protein>
<accession>A0A8X6RYV7</accession>
<name>A0A8X6RYV7_TRICX</name>
<evidence type="ECO:0000313" key="2">
    <source>
        <dbReference type="Proteomes" id="UP000887159"/>
    </source>
</evidence>
<organism evidence="1 2">
    <name type="scientific">Trichonephila clavipes</name>
    <name type="common">Golden silk orbweaver</name>
    <name type="synonym">Nephila clavipes</name>
    <dbReference type="NCBI Taxonomy" id="2585209"/>
    <lineage>
        <taxon>Eukaryota</taxon>
        <taxon>Metazoa</taxon>
        <taxon>Ecdysozoa</taxon>
        <taxon>Arthropoda</taxon>
        <taxon>Chelicerata</taxon>
        <taxon>Arachnida</taxon>
        <taxon>Araneae</taxon>
        <taxon>Araneomorphae</taxon>
        <taxon>Entelegynae</taxon>
        <taxon>Araneoidea</taxon>
        <taxon>Nephilidae</taxon>
        <taxon>Trichonephila</taxon>
    </lineage>
</organism>
<comment type="caution">
    <text evidence="1">The sequence shown here is derived from an EMBL/GenBank/DDBJ whole genome shotgun (WGS) entry which is preliminary data.</text>
</comment>
<keyword evidence="2" id="KW-1185">Reference proteome</keyword>
<dbReference type="EMBL" id="BMAU01021225">
    <property type="protein sequence ID" value="GFY01330.1"/>
    <property type="molecule type" value="Genomic_DNA"/>
</dbReference>
<reference evidence="1" key="1">
    <citation type="submission" date="2020-08" db="EMBL/GenBank/DDBJ databases">
        <title>Multicomponent nature underlies the extraordinary mechanical properties of spider dragline silk.</title>
        <authorList>
            <person name="Kono N."/>
            <person name="Nakamura H."/>
            <person name="Mori M."/>
            <person name="Yoshida Y."/>
            <person name="Ohtoshi R."/>
            <person name="Malay A.D."/>
            <person name="Moran D.A.P."/>
            <person name="Tomita M."/>
            <person name="Numata K."/>
            <person name="Arakawa K."/>
        </authorList>
    </citation>
    <scope>NUCLEOTIDE SEQUENCE</scope>
</reference>
<dbReference type="Proteomes" id="UP000887159">
    <property type="component" value="Unassembled WGS sequence"/>
</dbReference>
<dbReference type="AlphaFoldDB" id="A0A8X6RYV7"/>
<gene>
    <name evidence="1" type="primary">AVEN_51827_1</name>
    <name evidence="1" type="ORF">TNCV_5077961</name>
</gene>
<proteinExistence type="predicted"/>
<evidence type="ECO:0000313" key="1">
    <source>
        <dbReference type="EMBL" id="GFY01330.1"/>
    </source>
</evidence>
<sequence>MSPKDLPGCTLWWEGPHWISTEETWPKQPTVKDKRDIEKSVIIETKRTFAFSVYCKNDITDMLFDKHSSFSKIINILAFCLTFMQHCKDGKNKKRSRGGQSSSICEAPWKGHLPIQVRME</sequence>